<feature type="domain" description="Response regulatory" evidence="8">
    <location>
        <begin position="3"/>
        <end position="118"/>
    </location>
</feature>
<protein>
    <recommendedName>
        <fullName evidence="1">Stage 0 sporulation protein A homolog</fullName>
    </recommendedName>
</protein>
<dbReference type="EMBL" id="DXBF01000012">
    <property type="protein sequence ID" value="HIZ61459.1"/>
    <property type="molecule type" value="Genomic_DNA"/>
</dbReference>
<dbReference type="Pfam" id="PF00072">
    <property type="entry name" value="Response_reg"/>
    <property type="match status" value="1"/>
</dbReference>
<evidence type="ECO:0000256" key="2">
    <source>
        <dbReference type="ARBA" id="ARBA00023015"/>
    </source>
</evidence>
<evidence type="ECO:0000256" key="7">
    <source>
        <dbReference type="PROSITE-ProRule" id="PRU01091"/>
    </source>
</evidence>
<dbReference type="GO" id="GO:0000976">
    <property type="term" value="F:transcription cis-regulatory region binding"/>
    <property type="evidence" value="ECO:0007669"/>
    <property type="project" value="TreeGrafter"/>
</dbReference>
<dbReference type="PANTHER" id="PTHR48111">
    <property type="entry name" value="REGULATOR OF RPOS"/>
    <property type="match status" value="1"/>
</dbReference>
<evidence type="ECO:0000313" key="10">
    <source>
        <dbReference type="EMBL" id="HIZ61459.1"/>
    </source>
</evidence>
<reference evidence="10" key="2">
    <citation type="submission" date="2021-04" db="EMBL/GenBank/DDBJ databases">
        <authorList>
            <person name="Gilroy R."/>
        </authorList>
    </citation>
    <scope>NUCLEOTIDE SEQUENCE</scope>
    <source>
        <strain evidence="10">CHK188-11489</strain>
    </source>
</reference>
<dbReference type="AlphaFoldDB" id="A0A9D2FHR3"/>
<dbReference type="Gene3D" id="3.40.50.2300">
    <property type="match status" value="1"/>
</dbReference>
<evidence type="ECO:0000313" key="11">
    <source>
        <dbReference type="Proteomes" id="UP000824105"/>
    </source>
</evidence>
<feature type="modified residue" description="4-aspartylphosphate" evidence="6">
    <location>
        <position position="53"/>
    </location>
</feature>
<evidence type="ECO:0000256" key="4">
    <source>
        <dbReference type="ARBA" id="ARBA00023163"/>
    </source>
</evidence>
<evidence type="ECO:0000259" key="8">
    <source>
        <dbReference type="PROSITE" id="PS50110"/>
    </source>
</evidence>
<dbReference type="PANTHER" id="PTHR48111:SF73">
    <property type="entry name" value="ALKALINE PHOSPHATASE SYNTHESIS TRANSCRIPTIONAL REGULATORY PROTEIN PHOP"/>
    <property type="match status" value="1"/>
</dbReference>
<sequence>MPNLLLLEDDLSLIDGLTYSLKQNGFTVDVVRTVAQARERLDGPARYDLLLLDVTLPDGSGFAVCEAVRRRDAGIPILFLTASDEEVSIIRGLDAGGDDYLTKPFRLGELCSRIRALLRRSGRAAAAPGSLASGPVRIDLAASRVFLHGMPLEVTGMEYRLLCLFLQNAGLTLPRQRIMDVLWDGSGDFVDDNTLSVYIRRLREKIEPDPSRPVYLVTVRGFGYQWRRDAP</sequence>
<dbReference type="Proteomes" id="UP000824105">
    <property type="component" value="Unassembled WGS sequence"/>
</dbReference>
<dbReference type="InterPro" id="IPR036388">
    <property type="entry name" value="WH-like_DNA-bd_sf"/>
</dbReference>
<dbReference type="SMART" id="SM00448">
    <property type="entry name" value="REC"/>
    <property type="match status" value="1"/>
</dbReference>
<dbReference type="GO" id="GO:0006355">
    <property type="term" value="P:regulation of DNA-templated transcription"/>
    <property type="evidence" value="ECO:0007669"/>
    <property type="project" value="InterPro"/>
</dbReference>
<dbReference type="Gene3D" id="6.10.250.690">
    <property type="match status" value="1"/>
</dbReference>
<dbReference type="SUPFAM" id="SSF46894">
    <property type="entry name" value="C-terminal effector domain of the bipartite response regulators"/>
    <property type="match status" value="1"/>
</dbReference>
<dbReference type="Pfam" id="PF00486">
    <property type="entry name" value="Trans_reg_C"/>
    <property type="match status" value="1"/>
</dbReference>
<dbReference type="CDD" id="cd00383">
    <property type="entry name" value="trans_reg_C"/>
    <property type="match status" value="1"/>
</dbReference>
<keyword evidence="3 7" id="KW-0238">DNA-binding</keyword>
<evidence type="ECO:0000256" key="3">
    <source>
        <dbReference type="ARBA" id="ARBA00023125"/>
    </source>
</evidence>
<dbReference type="SUPFAM" id="SSF52172">
    <property type="entry name" value="CheY-like"/>
    <property type="match status" value="1"/>
</dbReference>
<feature type="domain" description="OmpR/PhoB-type" evidence="9">
    <location>
        <begin position="128"/>
        <end position="228"/>
    </location>
</feature>
<gene>
    <name evidence="10" type="ORF">H9724_01635</name>
</gene>
<dbReference type="PROSITE" id="PS51755">
    <property type="entry name" value="OMPR_PHOB"/>
    <property type="match status" value="1"/>
</dbReference>
<dbReference type="GO" id="GO:0032993">
    <property type="term" value="C:protein-DNA complex"/>
    <property type="evidence" value="ECO:0007669"/>
    <property type="project" value="TreeGrafter"/>
</dbReference>
<comment type="function">
    <text evidence="5">May play the central regulatory role in sporulation. It may be an element of the effector pathway responsible for the activation of sporulation genes in response to nutritional stress. Spo0A may act in concert with spo0H (a sigma factor) to control the expression of some genes that are critical to the sporulation process.</text>
</comment>
<dbReference type="InterPro" id="IPR011006">
    <property type="entry name" value="CheY-like_superfamily"/>
</dbReference>
<dbReference type="Gene3D" id="1.10.10.10">
    <property type="entry name" value="Winged helix-like DNA-binding domain superfamily/Winged helix DNA-binding domain"/>
    <property type="match status" value="1"/>
</dbReference>
<proteinExistence type="predicted"/>
<dbReference type="InterPro" id="IPR001867">
    <property type="entry name" value="OmpR/PhoB-type_DNA-bd"/>
</dbReference>
<keyword evidence="4" id="KW-0804">Transcription</keyword>
<keyword evidence="2" id="KW-0805">Transcription regulation</keyword>
<evidence type="ECO:0000256" key="5">
    <source>
        <dbReference type="ARBA" id="ARBA00024867"/>
    </source>
</evidence>
<dbReference type="GO" id="GO:0000156">
    <property type="term" value="F:phosphorelay response regulator activity"/>
    <property type="evidence" value="ECO:0007669"/>
    <property type="project" value="TreeGrafter"/>
</dbReference>
<evidence type="ECO:0000256" key="1">
    <source>
        <dbReference type="ARBA" id="ARBA00018672"/>
    </source>
</evidence>
<dbReference type="SMART" id="SM00862">
    <property type="entry name" value="Trans_reg_C"/>
    <property type="match status" value="1"/>
</dbReference>
<evidence type="ECO:0000259" key="9">
    <source>
        <dbReference type="PROSITE" id="PS51755"/>
    </source>
</evidence>
<comment type="caution">
    <text evidence="10">The sequence shown here is derived from an EMBL/GenBank/DDBJ whole genome shotgun (WGS) entry which is preliminary data.</text>
</comment>
<feature type="DNA-binding region" description="OmpR/PhoB-type" evidence="7">
    <location>
        <begin position="128"/>
        <end position="228"/>
    </location>
</feature>
<organism evidence="10 11">
    <name type="scientific">Candidatus Gemmiger avistercoris</name>
    <dbReference type="NCBI Taxonomy" id="2838606"/>
    <lineage>
        <taxon>Bacteria</taxon>
        <taxon>Bacillati</taxon>
        <taxon>Bacillota</taxon>
        <taxon>Clostridia</taxon>
        <taxon>Eubacteriales</taxon>
        <taxon>Gemmiger</taxon>
    </lineage>
</organism>
<dbReference type="GO" id="GO:0005829">
    <property type="term" value="C:cytosol"/>
    <property type="evidence" value="ECO:0007669"/>
    <property type="project" value="TreeGrafter"/>
</dbReference>
<keyword evidence="6" id="KW-0597">Phosphoprotein</keyword>
<name>A0A9D2FHR3_9FIRM</name>
<dbReference type="PROSITE" id="PS50110">
    <property type="entry name" value="RESPONSE_REGULATORY"/>
    <property type="match status" value="1"/>
</dbReference>
<reference evidence="10" key="1">
    <citation type="journal article" date="2021" name="PeerJ">
        <title>Extensive microbial diversity within the chicken gut microbiome revealed by metagenomics and culture.</title>
        <authorList>
            <person name="Gilroy R."/>
            <person name="Ravi A."/>
            <person name="Getino M."/>
            <person name="Pursley I."/>
            <person name="Horton D.L."/>
            <person name="Alikhan N.F."/>
            <person name="Baker D."/>
            <person name="Gharbi K."/>
            <person name="Hall N."/>
            <person name="Watson M."/>
            <person name="Adriaenssens E.M."/>
            <person name="Foster-Nyarko E."/>
            <person name="Jarju S."/>
            <person name="Secka A."/>
            <person name="Antonio M."/>
            <person name="Oren A."/>
            <person name="Chaudhuri R.R."/>
            <person name="La Ragione R."/>
            <person name="Hildebrand F."/>
            <person name="Pallen M.J."/>
        </authorList>
    </citation>
    <scope>NUCLEOTIDE SEQUENCE</scope>
    <source>
        <strain evidence="10">CHK188-11489</strain>
    </source>
</reference>
<accession>A0A9D2FHR3</accession>
<dbReference type="InterPro" id="IPR039420">
    <property type="entry name" value="WalR-like"/>
</dbReference>
<dbReference type="InterPro" id="IPR016032">
    <property type="entry name" value="Sig_transdc_resp-reg_C-effctor"/>
</dbReference>
<evidence type="ECO:0000256" key="6">
    <source>
        <dbReference type="PROSITE-ProRule" id="PRU00169"/>
    </source>
</evidence>
<dbReference type="InterPro" id="IPR001789">
    <property type="entry name" value="Sig_transdc_resp-reg_receiver"/>
</dbReference>